<dbReference type="EMBL" id="KI911141">
    <property type="protein sequence ID" value="ETS04557.1"/>
    <property type="molecule type" value="Genomic_DNA"/>
</dbReference>
<reference evidence="2" key="1">
    <citation type="journal article" date="2013" name="Ind. Biotechnol.">
        <title>Comparative genomics analysis of Trichoderma reesei strains.</title>
        <authorList>
            <person name="Koike H."/>
            <person name="Aerts A."/>
            <person name="LaButti K."/>
            <person name="Grigoriev I.V."/>
            <person name="Baker S.E."/>
        </authorList>
    </citation>
    <scope>NUCLEOTIDE SEQUENCE [LARGE SCALE GENOMIC DNA]</scope>
    <source>
        <strain evidence="2">ATCC 56765 / BCRC 32924 / NRRL 11460 / Rut C-30</strain>
    </source>
</reference>
<accession>A0A024SJI8</accession>
<dbReference type="Proteomes" id="UP000024376">
    <property type="component" value="Unassembled WGS sequence"/>
</dbReference>
<dbReference type="HOGENOM" id="CLU_1866559_0_0_1"/>
<name>A0A024SJI8_HYPJR</name>
<evidence type="ECO:0000313" key="2">
    <source>
        <dbReference type="Proteomes" id="UP000024376"/>
    </source>
</evidence>
<sequence>MSSEFAQVESLVALTDCDNNELRDELYDALSDALFFRLIVPEVAGPFIIVTEIAWCHGYYLAWKMIIPKLEEPDWPAEIGSELLDEASRVMDLAACELYAYQCGYRSDVRVTLFNDTLERVVWCVADVPGMPWIHRW</sequence>
<dbReference type="KEGG" id="trr:M419DRAFT_6403"/>
<organism evidence="1 2">
    <name type="scientific">Hypocrea jecorina (strain ATCC 56765 / BCRC 32924 / NRRL 11460 / Rut C-30)</name>
    <name type="common">Trichoderma reesei</name>
    <dbReference type="NCBI Taxonomy" id="1344414"/>
    <lineage>
        <taxon>Eukaryota</taxon>
        <taxon>Fungi</taxon>
        <taxon>Dikarya</taxon>
        <taxon>Ascomycota</taxon>
        <taxon>Pezizomycotina</taxon>
        <taxon>Sordariomycetes</taxon>
        <taxon>Hypocreomycetidae</taxon>
        <taxon>Hypocreales</taxon>
        <taxon>Hypocreaceae</taxon>
        <taxon>Trichoderma</taxon>
    </lineage>
</organism>
<gene>
    <name evidence="1" type="ORF">M419DRAFT_6403</name>
</gene>
<evidence type="ECO:0000313" key="1">
    <source>
        <dbReference type="EMBL" id="ETS04557.1"/>
    </source>
</evidence>
<dbReference type="AlphaFoldDB" id="A0A024SJI8"/>
<proteinExistence type="predicted"/>
<protein>
    <submittedName>
        <fullName evidence="1">Uncharacterized protein</fullName>
    </submittedName>
</protein>